<dbReference type="Pfam" id="PF13358">
    <property type="entry name" value="DDE_3"/>
    <property type="match status" value="1"/>
</dbReference>
<keyword evidence="3" id="KW-1185">Reference proteome</keyword>
<dbReference type="InterPro" id="IPR036397">
    <property type="entry name" value="RNaseH_sf"/>
</dbReference>
<dbReference type="Proteomes" id="UP000464178">
    <property type="component" value="Chromosome"/>
</dbReference>
<sequence length="286" mass="32765">MTRLPVVTHLAHDEIDRCYQSCSDAAEKARWHVLWLVTRPDQPVSAIVAARLVGFTPAWGRAILKRYNARGPEALADRRRNNGAGFKRPPQQAELFAALQKPLPDHELWSGRKVAAFVKDRFGVCQAPIEMSSRITGRNAKRVLFGAINPRTGHRRIIRCPSMPREDVRAFLRHLQSRYRDRTLWLILDRVPCHEAHPSQVLAGRLRIGLMWLPTQRPELNPVGHLWRELKRLVAANRQFRTIDEGALRRALVPRVDRTRIAPEGRSVSRGLLAQRFTCEGFCRPT</sequence>
<protein>
    <recommendedName>
        <fullName evidence="1">Tc1-like transposase DDE domain-containing protein</fullName>
    </recommendedName>
</protein>
<feature type="domain" description="Tc1-like transposase DDE" evidence="1">
    <location>
        <begin position="136"/>
        <end position="245"/>
    </location>
</feature>
<name>A0A6P2D3K9_9BACT</name>
<gene>
    <name evidence="2" type="ORF">SOIL9_20410</name>
</gene>
<dbReference type="InterPro" id="IPR038717">
    <property type="entry name" value="Tc1-like_DDE_dom"/>
</dbReference>
<proteinExistence type="predicted"/>
<evidence type="ECO:0000313" key="3">
    <source>
        <dbReference type="Proteomes" id="UP000464178"/>
    </source>
</evidence>
<organism evidence="2 3">
    <name type="scientific">Gemmata massiliana</name>
    <dbReference type="NCBI Taxonomy" id="1210884"/>
    <lineage>
        <taxon>Bacteria</taxon>
        <taxon>Pseudomonadati</taxon>
        <taxon>Planctomycetota</taxon>
        <taxon>Planctomycetia</taxon>
        <taxon>Gemmatales</taxon>
        <taxon>Gemmataceae</taxon>
        <taxon>Gemmata</taxon>
    </lineage>
</organism>
<dbReference type="GO" id="GO:0003676">
    <property type="term" value="F:nucleic acid binding"/>
    <property type="evidence" value="ECO:0007669"/>
    <property type="project" value="InterPro"/>
</dbReference>
<reference evidence="2 3" key="1">
    <citation type="submission" date="2019-05" db="EMBL/GenBank/DDBJ databases">
        <authorList>
            <consortium name="Science for Life Laboratories"/>
        </authorList>
    </citation>
    <scope>NUCLEOTIDE SEQUENCE [LARGE SCALE GENOMIC DNA]</scope>
    <source>
        <strain evidence="2">Soil9</strain>
    </source>
</reference>
<dbReference type="Gene3D" id="3.30.420.10">
    <property type="entry name" value="Ribonuclease H-like superfamily/Ribonuclease H"/>
    <property type="match status" value="1"/>
</dbReference>
<evidence type="ECO:0000259" key="1">
    <source>
        <dbReference type="Pfam" id="PF13358"/>
    </source>
</evidence>
<dbReference type="EMBL" id="LR593886">
    <property type="protein sequence ID" value="VTR95673.1"/>
    <property type="molecule type" value="Genomic_DNA"/>
</dbReference>
<evidence type="ECO:0000313" key="2">
    <source>
        <dbReference type="EMBL" id="VTR95673.1"/>
    </source>
</evidence>
<dbReference type="AlphaFoldDB" id="A0A6P2D3K9"/>
<dbReference type="KEGG" id="gms:SOIL9_20410"/>
<accession>A0A6P2D3K9</accession>
<dbReference type="RefSeq" id="WP_162670062.1">
    <property type="nucleotide sequence ID" value="NZ_LR593886.1"/>
</dbReference>